<evidence type="ECO:0000313" key="2">
    <source>
        <dbReference type="EMBL" id="MCS5711761.1"/>
    </source>
</evidence>
<reference evidence="1" key="1">
    <citation type="submission" date="2015-09" db="EMBL/GenBank/DDBJ databases">
        <title>Draft Genome Sequences of Two Novel Amoeba-resistant Intranuclear Bacteria, Candidatus Berkiella cookevillensis and Candidatus Berkiella aquae.</title>
        <authorList>
            <person name="Mehari Y.T."/>
            <person name="Arivett B.A."/>
            <person name="Farone A.L."/>
            <person name="Gunderson J.H."/>
            <person name="Farone M.B."/>
        </authorList>
    </citation>
    <scope>NUCLEOTIDE SEQUENCE [LARGE SCALE GENOMIC DNA]</scope>
    <source>
        <strain evidence="1">HT99</strain>
    </source>
</reference>
<reference evidence="2" key="3">
    <citation type="submission" date="2021-06" db="EMBL/GenBank/DDBJ databases">
        <title>Genomic Description and Analysis of Intracellular Bacteria, Candidatus Berkiella cookevillensis and Candidatus Berkiella aquae.</title>
        <authorList>
            <person name="Kidane D.T."/>
            <person name="Mehari Y.T."/>
            <person name="Rice F.C."/>
            <person name="Arivett B.A."/>
            <person name="Farone A.L."/>
            <person name="Berk S.G."/>
            <person name="Farone M.B."/>
        </authorList>
    </citation>
    <scope>NUCLEOTIDE SEQUENCE</scope>
    <source>
        <strain evidence="2">HT99</strain>
    </source>
</reference>
<dbReference type="EMBL" id="LKAJ01000001">
    <property type="protein sequence ID" value="KRG22880.1"/>
    <property type="molecule type" value="Genomic_DNA"/>
</dbReference>
<organism evidence="1">
    <name type="scientific">Candidatus Berkiella aquae</name>
    <dbReference type="NCBI Taxonomy" id="295108"/>
    <lineage>
        <taxon>Bacteria</taxon>
        <taxon>Pseudomonadati</taxon>
        <taxon>Pseudomonadota</taxon>
        <taxon>Gammaproteobacteria</taxon>
        <taxon>Candidatus Berkiellales</taxon>
        <taxon>Candidatus Berkiellaceae</taxon>
        <taxon>Candidatus Berkiella</taxon>
    </lineage>
</organism>
<dbReference type="RefSeq" id="WP_158003343.1">
    <property type="nucleotide sequence ID" value="NZ_LKAJ02000001.1"/>
</dbReference>
<evidence type="ECO:0000313" key="1">
    <source>
        <dbReference type="EMBL" id="KRG22880.1"/>
    </source>
</evidence>
<sequence>MSTTFTPGADRQIQTSSKIPDCILIDPRAVHRFSLAVGEVLNRVEQDDALALKIKRRP</sequence>
<accession>A0A0Q9YQ89</accession>
<dbReference type="Proteomes" id="UP000051497">
    <property type="component" value="Unassembled WGS sequence"/>
</dbReference>
<proteinExistence type="predicted"/>
<name>A0A0Q9YQ89_9GAMM</name>
<dbReference type="AlphaFoldDB" id="A0A0Q9YQ89"/>
<evidence type="ECO:0000313" key="3">
    <source>
        <dbReference type="Proteomes" id="UP000051497"/>
    </source>
</evidence>
<reference evidence="2" key="2">
    <citation type="journal article" date="2016" name="Genome Announc.">
        <title>Draft Genome Sequences of Two Novel Amoeba-Resistant Intranuclear Bacteria, 'Candidatus Berkiella cookevillensis' and 'Candidatus Berkiella aquae'.</title>
        <authorList>
            <person name="Mehari Y.T."/>
            <person name="Arivett B.A."/>
            <person name="Farone A.L."/>
            <person name="Gunderson J.H."/>
            <person name="Farone M.B."/>
        </authorList>
    </citation>
    <scope>NUCLEOTIDE SEQUENCE</scope>
    <source>
        <strain evidence="2">HT99</strain>
    </source>
</reference>
<comment type="caution">
    <text evidence="1">The sequence shown here is derived from an EMBL/GenBank/DDBJ whole genome shotgun (WGS) entry which is preliminary data.</text>
</comment>
<dbReference type="EMBL" id="LKAJ02000001">
    <property type="protein sequence ID" value="MCS5711761.1"/>
    <property type="molecule type" value="Genomic_DNA"/>
</dbReference>
<protein>
    <submittedName>
        <fullName evidence="1">Uncharacterized protein</fullName>
    </submittedName>
</protein>
<gene>
    <name evidence="1" type="ORF">HT99x_00421</name>
    <name evidence="2" type="ORF">HT99x_009995</name>
</gene>
<keyword evidence="3" id="KW-1185">Reference proteome</keyword>